<keyword evidence="6" id="KW-1185">Reference proteome</keyword>
<name>A0ABU8KL60_9HYPH</name>
<dbReference type="PROSITE" id="PS50949">
    <property type="entry name" value="HTH_GNTR"/>
    <property type="match status" value="1"/>
</dbReference>
<sequence>MESLVPSKSLVDQAYDVILDALCDGTFKPGERLTQEDIAARLEVSRQPVTHALAVLKAQGFVAQSGRRGLTVTEVEPSFFEAIYQFRSAVEPLAVKLATPRMTKQAIVRGRSLVEHGRNLVVAGDNRAGIQADMDFHSFIYGLSGNPIIGETMRLHWYHLRRAMGQVLRYPGMSISVWQEHDRILEAMIRTDADGAAELMRRHVVDAYERVRSDGQSNA</sequence>
<dbReference type="InterPro" id="IPR036390">
    <property type="entry name" value="WH_DNA-bd_sf"/>
</dbReference>
<dbReference type="Gene3D" id="1.20.120.530">
    <property type="entry name" value="GntR ligand-binding domain-like"/>
    <property type="match status" value="1"/>
</dbReference>
<accession>A0ABU8KL60</accession>
<dbReference type="Pfam" id="PF00392">
    <property type="entry name" value="GntR"/>
    <property type="match status" value="1"/>
</dbReference>
<dbReference type="SUPFAM" id="SSF46785">
    <property type="entry name" value="Winged helix' DNA-binding domain"/>
    <property type="match status" value="1"/>
</dbReference>
<evidence type="ECO:0000313" key="6">
    <source>
        <dbReference type="Proteomes" id="UP001366503"/>
    </source>
</evidence>
<keyword evidence="3" id="KW-0804">Transcription</keyword>
<dbReference type="Proteomes" id="UP001366503">
    <property type="component" value="Unassembled WGS sequence"/>
</dbReference>
<comment type="caution">
    <text evidence="5">The sequence shown here is derived from an EMBL/GenBank/DDBJ whole genome shotgun (WGS) entry which is preliminary data.</text>
</comment>
<dbReference type="SMART" id="SM00895">
    <property type="entry name" value="FCD"/>
    <property type="match status" value="1"/>
</dbReference>
<feature type="domain" description="HTH gntR-type" evidence="4">
    <location>
        <begin position="8"/>
        <end position="75"/>
    </location>
</feature>
<dbReference type="PANTHER" id="PTHR43537">
    <property type="entry name" value="TRANSCRIPTIONAL REGULATOR, GNTR FAMILY"/>
    <property type="match status" value="1"/>
</dbReference>
<dbReference type="SMART" id="SM00345">
    <property type="entry name" value="HTH_GNTR"/>
    <property type="match status" value="1"/>
</dbReference>
<dbReference type="SUPFAM" id="SSF48008">
    <property type="entry name" value="GntR ligand-binding domain-like"/>
    <property type="match status" value="1"/>
</dbReference>
<keyword evidence="1" id="KW-0805">Transcription regulation</keyword>
<dbReference type="InterPro" id="IPR000524">
    <property type="entry name" value="Tscrpt_reg_HTH_GntR"/>
</dbReference>
<evidence type="ECO:0000259" key="4">
    <source>
        <dbReference type="PROSITE" id="PS50949"/>
    </source>
</evidence>
<dbReference type="InterPro" id="IPR008920">
    <property type="entry name" value="TF_FadR/GntR_C"/>
</dbReference>
<protein>
    <submittedName>
        <fullName evidence="5">GntR family transcriptional regulator</fullName>
    </submittedName>
</protein>
<organism evidence="5 6">
    <name type="scientific">Mesorhizobium argentiipisi</name>
    <dbReference type="NCBI Taxonomy" id="3015175"/>
    <lineage>
        <taxon>Bacteria</taxon>
        <taxon>Pseudomonadati</taxon>
        <taxon>Pseudomonadota</taxon>
        <taxon>Alphaproteobacteria</taxon>
        <taxon>Hyphomicrobiales</taxon>
        <taxon>Phyllobacteriaceae</taxon>
        <taxon>Mesorhizobium</taxon>
    </lineage>
</organism>
<proteinExistence type="predicted"/>
<evidence type="ECO:0000256" key="1">
    <source>
        <dbReference type="ARBA" id="ARBA00023015"/>
    </source>
</evidence>
<dbReference type="InterPro" id="IPR011711">
    <property type="entry name" value="GntR_C"/>
</dbReference>
<evidence type="ECO:0000256" key="2">
    <source>
        <dbReference type="ARBA" id="ARBA00023125"/>
    </source>
</evidence>
<evidence type="ECO:0000313" key="5">
    <source>
        <dbReference type="EMBL" id="MEI9406424.1"/>
    </source>
</evidence>
<dbReference type="CDD" id="cd07377">
    <property type="entry name" value="WHTH_GntR"/>
    <property type="match status" value="1"/>
</dbReference>
<dbReference type="InterPro" id="IPR036388">
    <property type="entry name" value="WH-like_DNA-bd_sf"/>
</dbReference>
<keyword evidence="2" id="KW-0238">DNA-binding</keyword>
<evidence type="ECO:0000256" key="3">
    <source>
        <dbReference type="ARBA" id="ARBA00023163"/>
    </source>
</evidence>
<dbReference type="Pfam" id="PF07729">
    <property type="entry name" value="FCD"/>
    <property type="match status" value="1"/>
</dbReference>
<dbReference type="Gene3D" id="1.10.10.10">
    <property type="entry name" value="Winged helix-like DNA-binding domain superfamily/Winged helix DNA-binding domain"/>
    <property type="match status" value="1"/>
</dbReference>
<dbReference type="RefSeq" id="WP_337096910.1">
    <property type="nucleotide sequence ID" value="NZ_JAPYKO010000036.1"/>
</dbReference>
<dbReference type="PANTHER" id="PTHR43537:SF45">
    <property type="entry name" value="GNTR FAMILY REGULATORY PROTEIN"/>
    <property type="match status" value="1"/>
</dbReference>
<reference evidence="5 6" key="1">
    <citation type="submission" date="2022-12" db="EMBL/GenBank/DDBJ databases">
        <authorList>
            <person name="Muema E."/>
        </authorList>
    </citation>
    <scope>NUCLEOTIDE SEQUENCE [LARGE SCALE GENOMIC DNA]</scope>
    <source>
        <strain evidence="6">1330</strain>
    </source>
</reference>
<gene>
    <name evidence="5" type="ORF">O7A05_30325</name>
</gene>
<dbReference type="EMBL" id="JAPYKO010000036">
    <property type="protein sequence ID" value="MEI9406424.1"/>
    <property type="molecule type" value="Genomic_DNA"/>
</dbReference>